<sequence>MFLFVLILLIPTFCQSNFDKKEFHWKLPLGSASHESKADELLKINVAGETLFTTNSTLTYIPNTKLSLFRLWPRDEKGHLFFDFPPNLFKDFLSQLRRWSIRNNRSDDIRFEPPSWKVKDEFNEMIIALGFEKYQRIPPTQCIKYKLIDDFYYRADVTPNESYETNKTNKVSGWTRFVDQAGTIIIDYVPTGRNFRPCGYSWVFGWFFGVYPTRLYSTTIGKICYYGPQNAVPCDRTANGTISVTHCGDYFVFDIQITDNHPTICTIDRPMPS</sequence>
<name>A0A815HUU6_ADIRI</name>
<dbReference type="EMBL" id="CAJNOJ010000269">
    <property type="protein sequence ID" value="CAF1356549.1"/>
    <property type="molecule type" value="Genomic_DNA"/>
</dbReference>
<keyword evidence="1" id="KW-0732">Signal</keyword>
<evidence type="ECO:0000313" key="4">
    <source>
        <dbReference type="Proteomes" id="UP000663828"/>
    </source>
</evidence>
<evidence type="ECO:0000256" key="1">
    <source>
        <dbReference type="SAM" id="SignalP"/>
    </source>
</evidence>
<gene>
    <name evidence="2" type="ORF">EDS130_LOCUS33574</name>
    <name evidence="3" type="ORF">XAT740_LOCUS52715</name>
</gene>
<comment type="caution">
    <text evidence="2">The sequence shown here is derived from an EMBL/GenBank/DDBJ whole genome shotgun (WGS) entry which is preliminary data.</text>
</comment>
<dbReference type="OrthoDB" id="10031442at2759"/>
<dbReference type="AlphaFoldDB" id="A0A815HUU6"/>
<evidence type="ECO:0000313" key="2">
    <source>
        <dbReference type="EMBL" id="CAF1356549.1"/>
    </source>
</evidence>
<dbReference type="EMBL" id="CAJNOR010008780">
    <property type="protein sequence ID" value="CAF1637476.1"/>
    <property type="molecule type" value="Genomic_DNA"/>
</dbReference>
<evidence type="ECO:0000313" key="5">
    <source>
        <dbReference type="Proteomes" id="UP000663852"/>
    </source>
</evidence>
<dbReference type="Gene3D" id="3.30.710.10">
    <property type="entry name" value="Potassium Channel Kv1.1, Chain A"/>
    <property type="match status" value="1"/>
</dbReference>
<dbReference type="Proteomes" id="UP000663852">
    <property type="component" value="Unassembled WGS sequence"/>
</dbReference>
<reference evidence="2" key="1">
    <citation type="submission" date="2021-02" db="EMBL/GenBank/DDBJ databases">
        <authorList>
            <person name="Nowell W R."/>
        </authorList>
    </citation>
    <scope>NUCLEOTIDE SEQUENCE</scope>
</reference>
<proteinExistence type="predicted"/>
<dbReference type="SUPFAM" id="SSF54695">
    <property type="entry name" value="POZ domain"/>
    <property type="match status" value="1"/>
</dbReference>
<organism evidence="2 5">
    <name type="scientific">Adineta ricciae</name>
    <name type="common">Rotifer</name>
    <dbReference type="NCBI Taxonomy" id="249248"/>
    <lineage>
        <taxon>Eukaryota</taxon>
        <taxon>Metazoa</taxon>
        <taxon>Spiralia</taxon>
        <taxon>Gnathifera</taxon>
        <taxon>Rotifera</taxon>
        <taxon>Eurotatoria</taxon>
        <taxon>Bdelloidea</taxon>
        <taxon>Adinetida</taxon>
        <taxon>Adinetidae</taxon>
        <taxon>Adineta</taxon>
    </lineage>
</organism>
<feature type="chain" id="PRO_5036227697" evidence="1">
    <location>
        <begin position="17"/>
        <end position="273"/>
    </location>
</feature>
<protein>
    <submittedName>
        <fullName evidence="2">Uncharacterized protein</fullName>
    </submittedName>
</protein>
<keyword evidence="4" id="KW-1185">Reference proteome</keyword>
<dbReference type="InterPro" id="IPR011333">
    <property type="entry name" value="SKP1/BTB/POZ_sf"/>
</dbReference>
<accession>A0A815HUU6</accession>
<feature type="signal peptide" evidence="1">
    <location>
        <begin position="1"/>
        <end position="16"/>
    </location>
</feature>
<evidence type="ECO:0000313" key="3">
    <source>
        <dbReference type="EMBL" id="CAF1637476.1"/>
    </source>
</evidence>
<dbReference type="Proteomes" id="UP000663828">
    <property type="component" value="Unassembled WGS sequence"/>
</dbReference>